<evidence type="ECO:0000313" key="1">
    <source>
        <dbReference type="EMBL" id="MCF1715241.1"/>
    </source>
</evidence>
<keyword evidence="2" id="KW-1185">Reference proteome</keyword>
<accession>A0ABS9BKS1</accession>
<protein>
    <submittedName>
        <fullName evidence="1">Uncharacterized protein</fullName>
    </submittedName>
</protein>
<comment type="caution">
    <text evidence="1">The sequence shown here is derived from an EMBL/GenBank/DDBJ whole genome shotgun (WGS) entry which is preliminary data.</text>
</comment>
<reference evidence="1 2" key="1">
    <citation type="submission" date="2022-01" db="EMBL/GenBank/DDBJ databases">
        <title>Flavihumibacter sp. nov., isolated from sediment of a river.</title>
        <authorList>
            <person name="Liu H."/>
        </authorList>
    </citation>
    <scope>NUCLEOTIDE SEQUENCE [LARGE SCALE GENOMIC DNA]</scope>
    <source>
        <strain evidence="1 2">RY-1</strain>
    </source>
</reference>
<organism evidence="1 2">
    <name type="scientific">Flavihumibacter fluminis</name>
    <dbReference type="NCBI Taxonomy" id="2909236"/>
    <lineage>
        <taxon>Bacteria</taxon>
        <taxon>Pseudomonadati</taxon>
        <taxon>Bacteroidota</taxon>
        <taxon>Chitinophagia</taxon>
        <taxon>Chitinophagales</taxon>
        <taxon>Chitinophagaceae</taxon>
        <taxon>Flavihumibacter</taxon>
    </lineage>
</organism>
<dbReference type="EMBL" id="JAKEVY010000003">
    <property type="protein sequence ID" value="MCF1715241.1"/>
    <property type="molecule type" value="Genomic_DNA"/>
</dbReference>
<dbReference type="Proteomes" id="UP001200145">
    <property type="component" value="Unassembled WGS sequence"/>
</dbReference>
<gene>
    <name evidence="1" type="ORF">L0U88_11445</name>
</gene>
<dbReference type="RefSeq" id="WP_234866197.1">
    <property type="nucleotide sequence ID" value="NZ_JAKEVY010000003.1"/>
</dbReference>
<proteinExistence type="predicted"/>
<name>A0ABS9BKS1_9BACT</name>
<evidence type="ECO:0000313" key="2">
    <source>
        <dbReference type="Proteomes" id="UP001200145"/>
    </source>
</evidence>
<sequence length="221" mass="25398">MKGKAVFSKHESEMIIALIKEKLKSDTVKQKGIRAKIRKLGFYASDFGLRDGYTVDDFIRAVKLVEGGSPTTISKPILKNTSNKASRPRDLSDEAYIIDLCDEILGAKASRQHYFDFLTGDTGRKLPVDAFYERLNLVVEYCEKQHTEAVGFFDKRITASGISRGEQRKKYDERRRVLLPQNNIVLIEFDYSEFGHNRSKRLLRNIENDQIIIKSKLSQFI</sequence>